<dbReference type="Pfam" id="PF09535">
    <property type="entry name" value="Gmx_para_CXXCG"/>
    <property type="match status" value="1"/>
</dbReference>
<keyword evidence="2" id="KW-1185">Reference proteome</keyword>
<reference evidence="1 2" key="1">
    <citation type="journal article" date="2013" name="Genome Announc.">
        <title>Complete genome sequence of Myxococcus stipitatus strain DSM 14675, a fruiting myxobacterium.</title>
        <authorList>
            <person name="Huntley S."/>
            <person name="Kneip S."/>
            <person name="Treuner-Lange A."/>
            <person name="Sogaard-Andersen L."/>
        </authorList>
    </citation>
    <scope>NUCLEOTIDE SEQUENCE [LARGE SCALE GENOMIC DNA]</scope>
    <source>
        <strain evidence="2">DSM 14675 / JCM 12634 / Mx s8</strain>
    </source>
</reference>
<protein>
    <submittedName>
        <fullName evidence="1">Uncharacterized protein</fullName>
    </submittedName>
</protein>
<dbReference type="PATRIC" id="fig|1278073.3.peg.6545"/>
<dbReference type="STRING" id="1278073.MYSTI_06446"/>
<dbReference type="EMBL" id="CP004025">
    <property type="protein sequence ID" value="AGC47719.1"/>
    <property type="molecule type" value="Genomic_DNA"/>
</dbReference>
<evidence type="ECO:0000313" key="2">
    <source>
        <dbReference type="Proteomes" id="UP000011131"/>
    </source>
</evidence>
<dbReference type="OrthoDB" id="5512455at2"/>
<dbReference type="InterPro" id="IPR011750">
    <property type="entry name" value="Gmx_para_CXXCG"/>
</dbReference>
<gene>
    <name evidence="1" type="ordered locus">MYSTI_06446</name>
</gene>
<name>L7UML7_MYXSD</name>
<accession>L7UML7</accession>
<proteinExistence type="predicted"/>
<dbReference type="KEGG" id="msd:MYSTI_06446"/>
<dbReference type="RefSeq" id="WP_015351973.1">
    <property type="nucleotide sequence ID" value="NC_020126.1"/>
</dbReference>
<dbReference type="HOGENOM" id="CLU_077132_0_0_7"/>
<sequence length="240" mass="26445">MKFYKVDEDTSLGYTGRLDGASTWCLPGVEPCPKCRLGGGAPWLAYPCVDLSRLPAQVLRKLKDPWPVPVEEFTRLREQVRALAPPWALLEPGAQFGPCVGKGSGSFGALFMQDASALFLRREALAQLQAAGVKGLQACPVATRFRGSNPPELLQLQLELHGRLHPDTRAQVWGAPCGSCGRRTLDWPKHVVLDASSLPENVDVFRHSEGWATLIVSERFVETAKRLALDGVMFRELEVR</sequence>
<dbReference type="NCBIfam" id="TIGR02264">
    <property type="entry name" value="gmx_para_CXXCG"/>
    <property type="match status" value="1"/>
</dbReference>
<dbReference type="Proteomes" id="UP000011131">
    <property type="component" value="Chromosome"/>
</dbReference>
<evidence type="ECO:0000313" key="1">
    <source>
        <dbReference type="EMBL" id="AGC47719.1"/>
    </source>
</evidence>
<organism evidence="1 2">
    <name type="scientific">Myxococcus stipitatus (strain DSM 14675 / JCM 12634 / Mx s8)</name>
    <dbReference type="NCBI Taxonomy" id="1278073"/>
    <lineage>
        <taxon>Bacteria</taxon>
        <taxon>Pseudomonadati</taxon>
        <taxon>Myxococcota</taxon>
        <taxon>Myxococcia</taxon>
        <taxon>Myxococcales</taxon>
        <taxon>Cystobacterineae</taxon>
        <taxon>Myxococcaceae</taxon>
        <taxon>Myxococcus</taxon>
    </lineage>
</organism>
<dbReference type="AlphaFoldDB" id="L7UML7"/>